<dbReference type="OMA" id="QKEMAMA"/>
<evidence type="ECO:0000313" key="2">
    <source>
        <dbReference type="Proteomes" id="UP000624244"/>
    </source>
</evidence>
<sequence length="536" mass="61158">MSFLLNYAFGQQPAPKRIPTDTVIPLNSRDDRSEHRNIVVELTMCFDDVLDAQKLADALWKLLEKPRWKKVGARIRLNNKTGRLENHIPAQYTKDRPPIDYTQKTYDMKLQEHAVWSRFPSVEDNDRIQSFETLPVTTELTPSESGPKVLEYWTHSDKAQLGLDIANFQNATLVTVTWLHTLMDALGLHTLLQAWIAVLEGRDEDVPELWDYDIDYLEELGTLSNEEDEKKQHSVWTAALSLKDWISRLPRLPSFKLILAVLHWRIFQTPKPQCDRKIYIPASSMARLRNEAMSDLASLDPLQITYNTSAPSNTTPFLSDGDIITAWLIRHLVTSDLELPKHPPTRPILFLNVLEMRDVLGEATEKYKVLIPKSTAYVGNATAGLYTHFTLKHFLGLPLGHIAAKLRKSIVDQGNREALEASHRDQRLGHYDHVLPPGTTMIPKIIIMSNWNKARFFETDFSAALVPGKSETSNRGGRRGRPTYYHTNGIFRRQSDWVSLAHMTNLVGRDAKGGYWVTASMPKESKERFMKSIVDG</sequence>
<evidence type="ECO:0000313" key="1">
    <source>
        <dbReference type="EMBL" id="KAF5846965.1"/>
    </source>
</evidence>
<reference evidence="1" key="1">
    <citation type="submission" date="2019-11" db="EMBL/GenBank/DDBJ databases">
        <title>Bipolaris sorokiniana Genome sequencing.</title>
        <authorList>
            <person name="Wang H."/>
        </authorList>
    </citation>
    <scope>NUCLEOTIDE SEQUENCE</scope>
</reference>
<comment type="caution">
    <text evidence="1">The sequence shown here is derived from an EMBL/GenBank/DDBJ whole genome shotgun (WGS) entry which is preliminary data.</text>
</comment>
<dbReference type="AlphaFoldDB" id="A0A8H5ZF68"/>
<proteinExistence type="predicted"/>
<dbReference type="EMBL" id="WNKQ01000014">
    <property type="protein sequence ID" value="KAF5846965.1"/>
    <property type="molecule type" value="Genomic_DNA"/>
</dbReference>
<organism evidence="1 2">
    <name type="scientific">Cochliobolus sativus</name>
    <name type="common">Common root rot and spot blotch fungus</name>
    <name type="synonym">Bipolaris sorokiniana</name>
    <dbReference type="NCBI Taxonomy" id="45130"/>
    <lineage>
        <taxon>Eukaryota</taxon>
        <taxon>Fungi</taxon>
        <taxon>Dikarya</taxon>
        <taxon>Ascomycota</taxon>
        <taxon>Pezizomycotina</taxon>
        <taxon>Dothideomycetes</taxon>
        <taxon>Pleosporomycetidae</taxon>
        <taxon>Pleosporales</taxon>
        <taxon>Pleosporineae</taxon>
        <taxon>Pleosporaceae</taxon>
        <taxon>Bipolaris</taxon>
    </lineage>
</organism>
<dbReference type="Gene3D" id="3.30.559.10">
    <property type="entry name" value="Chloramphenicol acetyltransferase-like domain"/>
    <property type="match status" value="2"/>
</dbReference>
<accession>A0A8H5ZF68</accession>
<protein>
    <submittedName>
        <fullName evidence="1">Uncharacterized protein</fullName>
    </submittedName>
</protein>
<gene>
    <name evidence="1" type="ORF">GGP41_003245</name>
</gene>
<dbReference type="InterPro" id="IPR023213">
    <property type="entry name" value="CAT-like_dom_sf"/>
</dbReference>
<dbReference type="Proteomes" id="UP000624244">
    <property type="component" value="Unassembled WGS sequence"/>
</dbReference>
<name>A0A8H5ZF68_COCSA</name>